<evidence type="ECO:0000313" key="2">
    <source>
        <dbReference type="EMBL" id="CUS06373.1"/>
    </source>
</evidence>
<evidence type="ECO:0000313" key="3">
    <source>
        <dbReference type="Proteomes" id="UP000215027"/>
    </source>
</evidence>
<feature type="region of interest" description="Disordered" evidence="1">
    <location>
        <begin position="69"/>
        <end position="88"/>
    </location>
</feature>
<dbReference type="AlphaFoldDB" id="A0A161KDA2"/>
<feature type="region of interest" description="Disordered" evidence="1">
    <location>
        <begin position="28"/>
        <end position="50"/>
    </location>
</feature>
<keyword evidence="3" id="KW-1185">Reference proteome</keyword>
<protein>
    <submittedName>
        <fullName evidence="2">Uncharacterized protein</fullName>
    </submittedName>
</protein>
<dbReference type="EMBL" id="LN890656">
    <property type="protein sequence ID" value="CUS06373.1"/>
    <property type="molecule type" value="Genomic_DNA"/>
</dbReference>
<proteinExistence type="predicted"/>
<dbReference type="Proteomes" id="UP000215027">
    <property type="component" value="Chromosome II"/>
</dbReference>
<gene>
    <name evidence="2" type="ORF">CFX0092_B0839</name>
</gene>
<dbReference type="KEGG" id="pbf:CFX0092_B0839"/>
<sequence length="108" mass="13197">MGARRRRITWSEHRTLSRRRLALLGFSPFCASSPQRGSGNRERSIPVSQRRFSRLPAPYGRFRNRYRYRNRYRNRNRNRNRSSVFRLRLRQRLRQRLRGGGGRKSDYE</sequence>
<reference evidence="2" key="1">
    <citation type="submission" date="2016-01" db="EMBL/GenBank/DDBJ databases">
        <authorList>
            <person name="Mcilroy J.S."/>
            <person name="Karst M S."/>
            <person name="Albertsen M."/>
        </authorList>
    </citation>
    <scope>NUCLEOTIDE SEQUENCE</scope>
    <source>
        <strain evidence="2">Cfx-K</strain>
    </source>
</reference>
<name>A0A161KDA2_9CHLR</name>
<feature type="compositionally biased region" description="Basic residues" evidence="1">
    <location>
        <begin position="69"/>
        <end position="80"/>
    </location>
</feature>
<evidence type="ECO:0000256" key="1">
    <source>
        <dbReference type="SAM" id="MobiDB-lite"/>
    </source>
</evidence>
<accession>A0A161KDA2</accession>
<organism evidence="2 3">
    <name type="scientific">Candidatus Promineifilum breve</name>
    <dbReference type="NCBI Taxonomy" id="1806508"/>
    <lineage>
        <taxon>Bacteria</taxon>
        <taxon>Bacillati</taxon>
        <taxon>Chloroflexota</taxon>
        <taxon>Ardenticatenia</taxon>
        <taxon>Candidatus Promineifilales</taxon>
        <taxon>Candidatus Promineifilaceae</taxon>
        <taxon>Candidatus Promineifilum</taxon>
    </lineage>
</organism>